<proteinExistence type="predicted"/>
<accession>A0A6J7PUH9</accession>
<dbReference type="AlphaFoldDB" id="A0A6J7PUH9"/>
<gene>
    <name evidence="1" type="ORF">UFOPK3992_01051</name>
</gene>
<sequence length="75" mass="8744">MKRKKHNPLCPLCACIQTRTLSTQAAVHMLEFLEAFTENLMAQYGREIHRHYAKRATRNINSHEPWKGDCTGELF</sequence>
<name>A0A6J7PUH9_9ZZZZ</name>
<organism evidence="1">
    <name type="scientific">freshwater metagenome</name>
    <dbReference type="NCBI Taxonomy" id="449393"/>
    <lineage>
        <taxon>unclassified sequences</taxon>
        <taxon>metagenomes</taxon>
        <taxon>ecological metagenomes</taxon>
    </lineage>
</organism>
<protein>
    <submittedName>
        <fullName evidence="1">Unannotated protein</fullName>
    </submittedName>
</protein>
<dbReference type="EMBL" id="CAFBOZ010000139">
    <property type="protein sequence ID" value="CAB5007259.1"/>
    <property type="molecule type" value="Genomic_DNA"/>
</dbReference>
<evidence type="ECO:0000313" key="1">
    <source>
        <dbReference type="EMBL" id="CAB5007259.1"/>
    </source>
</evidence>
<reference evidence="1" key="1">
    <citation type="submission" date="2020-05" db="EMBL/GenBank/DDBJ databases">
        <authorList>
            <person name="Chiriac C."/>
            <person name="Salcher M."/>
            <person name="Ghai R."/>
            <person name="Kavagutti S V."/>
        </authorList>
    </citation>
    <scope>NUCLEOTIDE SEQUENCE</scope>
</reference>